<dbReference type="AlphaFoldDB" id="A0A0F9M7B5"/>
<name>A0A0F9M7B5_9ZZZZ</name>
<dbReference type="EMBL" id="LAZR01010780">
    <property type="protein sequence ID" value="KKM65097.1"/>
    <property type="molecule type" value="Genomic_DNA"/>
</dbReference>
<gene>
    <name evidence="1" type="ORF">LCGC14_1494730</name>
</gene>
<protein>
    <submittedName>
        <fullName evidence="1">Uncharacterized protein</fullName>
    </submittedName>
</protein>
<accession>A0A0F9M7B5</accession>
<reference evidence="1" key="1">
    <citation type="journal article" date="2015" name="Nature">
        <title>Complex archaea that bridge the gap between prokaryotes and eukaryotes.</title>
        <authorList>
            <person name="Spang A."/>
            <person name="Saw J.H."/>
            <person name="Jorgensen S.L."/>
            <person name="Zaremba-Niedzwiedzka K."/>
            <person name="Martijn J."/>
            <person name="Lind A.E."/>
            <person name="van Eijk R."/>
            <person name="Schleper C."/>
            <person name="Guy L."/>
            <person name="Ettema T.J."/>
        </authorList>
    </citation>
    <scope>NUCLEOTIDE SEQUENCE</scope>
</reference>
<comment type="caution">
    <text evidence="1">The sequence shown here is derived from an EMBL/GenBank/DDBJ whole genome shotgun (WGS) entry which is preliminary data.</text>
</comment>
<evidence type="ECO:0000313" key="1">
    <source>
        <dbReference type="EMBL" id="KKM65097.1"/>
    </source>
</evidence>
<sequence>MYAMYRAAAIAIFNGFTEVKNAPLTANTPRALSPQRIGRRNSFLERLIPAVGFSTVTRLALFRL</sequence>
<organism evidence="1">
    <name type="scientific">marine sediment metagenome</name>
    <dbReference type="NCBI Taxonomy" id="412755"/>
    <lineage>
        <taxon>unclassified sequences</taxon>
        <taxon>metagenomes</taxon>
        <taxon>ecological metagenomes</taxon>
    </lineage>
</organism>
<proteinExistence type="predicted"/>